<dbReference type="GO" id="GO:0008658">
    <property type="term" value="F:penicillin binding"/>
    <property type="evidence" value="ECO:0007669"/>
    <property type="project" value="InterPro"/>
</dbReference>
<keyword evidence="9" id="KW-0378">Hydrolase</keyword>
<dbReference type="InterPro" id="IPR001264">
    <property type="entry name" value="Glyco_trans_51"/>
</dbReference>
<accession>A0A135L835</accession>
<dbReference type="GO" id="GO:0008360">
    <property type="term" value="P:regulation of cell shape"/>
    <property type="evidence" value="ECO:0007669"/>
    <property type="project" value="UniProtKB-KW"/>
</dbReference>
<evidence type="ECO:0000256" key="8">
    <source>
        <dbReference type="ARBA" id="ARBA00022679"/>
    </source>
</evidence>
<keyword evidence="12" id="KW-0472">Membrane</keyword>
<keyword evidence="7" id="KW-0328">Glycosyltransferase</keyword>
<organism evidence="19 20">
    <name type="scientific">Tepidibacillus decaturensis</name>
    <dbReference type="NCBI Taxonomy" id="1413211"/>
    <lineage>
        <taxon>Bacteria</taxon>
        <taxon>Bacillati</taxon>
        <taxon>Bacillota</taxon>
        <taxon>Bacilli</taxon>
        <taxon>Bacillales</taxon>
        <taxon>Bacillaceae</taxon>
        <taxon>Tepidibacillus</taxon>
    </lineage>
</organism>
<comment type="catalytic activity">
    <reaction evidence="15">
        <text>Preferential cleavage: (Ac)2-L-Lys-D-Ala-|-D-Ala. Also transpeptidation of peptidyl-alanyl moieties that are N-acyl substituents of D-alanine.</text>
        <dbReference type="EC" id="3.4.16.4"/>
    </reaction>
</comment>
<dbReference type="EMBL" id="LSKU01000001">
    <property type="protein sequence ID" value="KXG45093.1"/>
    <property type="molecule type" value="Genomic_DNA"/>
</dbReference>
<dbReference type="GO" id="GO:0009002">
    <property type="term" value="F:serine-type D-Ala-D-Ala carboxypeptidase activity"/>
    <property type="evidence" value="ECO:0007669"/>
    <property type="project" value="UniProtKB-EC"/>
</dbReference>
<feature type="domain" description="Penicillin-binding protein transpeptidase" evidence="17">
    <location>
        <begin position="323"/>
        <end position="588"/>
    </location>
</feature>
<name>A0A135L835_9BACI</name>
<dbReference type="AlphaFoldDB" id="A0A135L835"/>
<comment type="caution">
    <text evidence="19">The sequence shown here is derived from an EMBL/GenBank/DDBJ whole genome shotgun (WGS) entry which is preliminary data.</text>
</comment>
<dbReference type="NCBIfam" id="TIGR02074">
    <property type="entry name" value="PBP_1a_fam"/>
    <property type="match status" value="1"/>
</dbReference>
<dbReference type="PANTHER" id="PTHR32282:SF11">
    <property type="entry name" value="PENICILLIN-BINDING PROTEIN 1B"/>
    <property type="match status" value="1"/>
</dbReference>
<evidence type="ECO:0000259" key="17">
    <source>
        <dbReference type="Pfam" id="PF00905"/>
    </source>
</evidence>
<dbReference type="Gene3D" id="3.40.710.10">
    <property type="entry name" value="DD-peptidase/beta-lactamase superfamily"/>
    <property type="match status" value="1"/>
</dbReference>
<evidence type="ECO:0000256" key="10">
    <source>
        <dbReference type="ARBA" id="ARBA00022960"/>
    </source>
</evidence>
<evidence type="ECO:0000256" key="13">
    <source>
        <dbReference type="ARBA" id="ARBA00023268"/>
    </source>
</evidence>
<reference evidence="19 20" key="1">
    <citation type="submission" date="2016-02" db="EMBL/GenBank/DDBJ databases">
        <title>Draft Genome for Tepidibacillus decaturensis nov. sp. Strain Z9, an Anaerobic, Moderately Thermophilic and Heterotrophic Bacterium from Deep Subsurface of the Illinois Basin, USA.</title>
        <authorList>
            <person name="Dong Y."/>
            <person name="Chang J.Y."/>
            <person name="Sanford R."/>
            <person name="Fouke B.W."/>
        </authorList>
    </citation>
    <scope>NUCLEOTIDE SEQUENCE [LARGE SCALE GENOMIC DNA]</scope>
    <source>
        <strain evidence="19 20">Z9</strain>
    </source>
</reference>
<dbReference type="OrthoDB" id="9766909at2"/>
<comment type="similarity">
    <text evidence="2">In the C-terminal section; belongs to the transpeptidase family.</text>
</comment>
<dbReference type="GO" id="GO:0071555">
    <property type="term" value="P:cell wall organization"/>
    <property type="evidence" value="ECO:0007669"/>
    <property type="project" value="UniProtKB-KW"/>
</dbReference>
<dbReference type="PANTHER" id="PTHR32282">
    <property type="entry name" value="BINDING PROTEIN TRANSPEPTIDASE, PUTATIVE-RELATED"/>
    <property type="match status" value="1"/>
</dbReference>
<dbReference type="Proteomes" id="UP000070352">
    <property type="component" value="Unassembled WGS sequence"/>
</dbReference>
<evidence type="ECO:0000256" key="3">
    <source>
        <dbReference type="ARBA" id="ARBA00007739"/>
    </source>
</evidence>
<evidence type="ECO:0000256" key="12">
    <source>
        <dbReference type="ARBA" id="ARBA00023136"/>
    </source>
</evidence>
<comment type="subcellular location">
    <subcellularLocation>
        <location evidence="1">Cell membrane</location>
    </subcellularLocation>
</comment>
<protein>
    <submittedName>
        <fullName evidence="19">Carboxypeptidase</fullName>
    </submittedName>
</protein>
<dbReference type="Pfam" id="PF00912">
    <property type="entry name" value="Transgly"/>
    <property type="match status" value="1"/>
</dbReference>
<sequence>MMLYRVLKKIKKILLVLLSLFFIFSSLLLFFILYLQAKPLPKTTIEQTSFIYSMDGEVIDDLYSGVNREYIPLSKIPKSLIEATIAIEDRKFYSHFGLDLIRIGGAVIEDIKQMAKVQGASTITQQLARNLYLTLDKTWKRKVNEALLAVQLEFQYSKDEILEMYLNQIYYGHSANGIQMAAKTYFNKDAADLDLAESAMLAGIPKGPSVYSPFKNLEKAKRRQKQVLTSMVAVGYITQEEANKAYQEKLIFKNPNEKVNLASAPYFRDYIVSLVKNEYGIEEEQLYQGGLKIYTTLDSKMQKAAEETLANRLPKDRLLQGALISIDPTNGFIKAMVGGRDYQKSQYNRVFAERQPGSSFKPILYLAALENGFTPVSKFKSEPTVFTFGQNQTYQPTNFGNRYPNREIDLRYALTHSDNIYAVKTHMEIGMEKLVEMSMKLGIDKDLKPYPSLALGSQEVTPFEMAKAYATIANQGKRIEPTAILKIEDVNGNVLYEKKEIIETEVVSADSSFILTYLMEGVFEQGGTGYSVSDRLNRPIAGKTGTTDYDAWLIGYTPQLVTALWAGYDQNEKLVEGDSMISKEIWADYMKKAHQSLPLQLFTVPEGVISLYIDPESGKIATEDCPNPRLEAFVKGTEPTEYCDLHQNEDKEPKPIEPPKNESFWSRLKYWWKQ</sequence>
<dbReference type="SUPFAM" id="SSF56601">
    <property type="entry name" value="beta-lactamase/transpeptidase-like"/>
    <property type="match status" value="1"/>
</dbReference>
<evidence type="ECO:0000256" key="14">
    <source>
        <dbReference type="ARBA" id="ARBA00023316"/>
    </source>
</evidence>
<keyword evidence="13" id="KW-0511">Multifunctional enzyme</keyword>
<keyword evidence="4" id="KW-1003">Cell membrane</keyword>
<evidence type="ECO:0000256" key="5">
    <source>
        <dbReference type="ARBA" id="ARBA00022645"/>
    </source>
</evidence>
<evidence type="ECO:0000256" key="1">
    <source>
        <dbReference type="ARBA" id="ARBA00004236"/>
    </source>
</evidence>
<gene>
    <name evidence="19" type="ORF">U473_12120</name>
</gene>
<keyword evidence="20" id="KW-1185">Reference proteome</keyword>
<dbReference type="GO" id="GO:0005886">
    <property type="term" value="C:plasma membrane"/>
    <property type="evidence" value="ECO:0007669"/>
    <property type="project" value="UniProtKB-SubCell"/>
</dbReference>
<keyword evidence="6" id="KW-0645">Protease</keyword>
<evidence type="ECO:0000256" key="9">
    <source>
        <dbReference type="ARBA" id="ARBA00022801"/>
    </source>
</evidence>
<evidence type="ECO:0000256" key="2">
    <source>
        <dbReference type="ARBA" id="ARBA00007090"/>
    </source>
</evidence>
<dbReference type="FunFam" id="1.10.3810.10:FF:000001">
    <property type="entry name" value="Penicillin-binding protein 1A"/>
    <property type="match status" value="1"/>
</dbReference>
<keyword evidence="8" id="KW-0808">Transferase</keyword>
<keyword evidence="10" id="KW-0133">Cell shape</keyword>
<dbReference type="GO" id="GO:0009252">
    <property type="term" value="P:peptidoglycan biosynthetic process"/>
    <property type="evidence" value="ECO:0007669"/>
    <property type="project" value="UniProtKB-KW"/>
</dbReference>
<evidence type="ECO:0000313" key="19">
    <source>
        <dbReference type="EMBL" id="KXG45093.1"/>
    </source>
</evidence>
<keyword evidence="14" id="KW-0961">Cell wall biogenesis/degradation</keyword>
<dbReference type="STRING" id="1413211.U473_12120"/>
<evidence type="ECO:0000313" key="20">
    <source>
        <dbReference type="Proteomes" id="UP000070352"/>
    </source>
</evidence>
<evidence type="ECO:0000256" key="15">
    <source>
        <dbReference type="ARBA" id="ARBA00034000"/>
    </source>
</evidence>
<dbReference type="Gene3D" id="1.10.3810.10">
    <property type="entry name" value="Biosynthetic peptidoglycan transglycosylase-like"/>
    <property type="match status" value="1"/>
</dbReference>
<evidence type="ECO:0000256" key="4">
    <source>
        <dbReference type="ARBA" id="ARBA00022475"/>
    </source>
</evidence>
<dbReference type="InterPro" id="IPR050396">
    <property type="entry name" value="Glycosyltr_51/Transpeptidase"/>
</dbReference>
<proteinExistence type="inferred from homology"/>
<dbReference type="InterPro" id="IPR036950">
    <property type="entry name" value="PBP_transglycosylase"/>
</dbReference>
<evidence type="ECO:0000256" key="11">
    <source>
        <dbReference type="ARBA" id="ARBA00022984"/>
    </source>
</evidence>
<evidence type="ECO:0000259" key="18">
    <source>
        <dbReference type="Pfam" id="PF00912"/>
    </source>
</evidence>
<comment type="similarity">
    <text evidence="3">In the N-terminal section; belongs to the glycosyltransferase 51 family.</text>
</comment>
<dbReference type="Pfam" id="PF00905">
    <property type="entry name" value="Transpeptidase"/>
    <property type="match status" value="1"/>
</dbReference>
<evidence type="ECO:0000256" key="16">
    <source>
        <dbReference type="ARBA" id="ARBA00049902"/>
    </source>
</evidence>
<keyword evidence="11" id="KW-0573">Peptidoglycan synthesis</keyword>
<evidence type="ECO:0000256" key="6">
    <source>
        <dbReference type="ARBA" id="ARBA00022670"/>
    </source>
</evidence>
<dbReference type="GO" id="GO:0008955">
    <property type="term" value="F:peptidoglycan glycosyltransferase activity"/>
    <property type="evidence" value="ECO:0007669"/>
    <property type="project" value="UniProtKB-EC"/>
</dbReference>
<dbReference type="InterPro" id="IPR012338">
    <property type="entry name" value="Beta-lactam/transpept-like"/>
</dbReference>
<feature type="domain" description="Glycosyl transferase family 51" evidence="18">
    <location>
        <begin position="56"/>
        <end position="231"/>
    </location>
</feature>
<dbReference type="SUPFAM" id="SSF53955">
    <property type="entry name" value="Lysozyme-like"/>
    <property type="match status" value="1"/>
</dbReference>
<comment type="catalytic activity">
    <reaction evidence="16">
        <text>[GlcNAc-(1-&gt;4)-Mur2Ac(oyl-L-Ala-gamma-D-Glu-L-Lys-D-Ala-D-Ala)](n)-di-trans,octa-cis-undecaprenyl diphosphate + beta-D-GlcNAc-(1-&gt;4)-Mur2Ac(oyl-L-Ala-gamma-D-Glu-L-Lys-D-Ala-D-Ala)-di-trans,octa-cis-undecaprenyl diphosphate = [GlcNAc-(1-&gt;4)-Mur2Ac(oyl-L-Ala-gamma-D-Glu-L-Lys-D-Ala-D-Ala)](n+1)-di-trans,octa-cis-undecaprenyl diphosphate + di-trans,octa-cis-undecaprenyl diphosphate + H(+)</text>
        <dbReference type="Rhea" id="RHEA:23708"/>
        <dbReference type="Rhea" id="RHEA-COMP:9602"/>
        <dbReference type="Rhea" id="RHEA-COMP:9603"/>
        <dbReference type="ChEBI" id="CHEBI:15378"/>
        <dbReference type="ChEBI" id="CHEBI:58405"/>
        <dbReference type="ChEBI" id="CHEBI:60033"/>
        <dbReference type="ChEBI" id="CHEBI:78435"/>
        <dbReference type="EC" id="2.4.99.28"/>
    </reaction>
</comment>
<evidence type="ECO:0000256" key="7">
    <source>
        <dbReference type="ARBA" id="ARBA00022676"/>
    </source>
</evidence>
<dbReference type="GO" id="GO:0006508">
    <property type="term" value="P:proteolysis"/>
    <property type="evidence" value="ECO:0007669"/>
    <property type="project" value="UniProtKB-KW"/>
</dbReference>
<dbReference type="InterPro" id="IPR001460">
    <property type="entry name" value="PCN-bd_Tpept"/>
</dbReference>
<dbReference type="InterPro" id="IPR023346">
    <property type="entry name" value="Lysozyme-like_dom_sf"/>
</dbReference>
<dbReference type="GO" id="GO:0030288">
    <property type="term" value="C:outer membrane-bounded periplasmic space"/>
    <property type="evidence" value="ECO:0007669"/>
    <property type="project" value="TreeGrafter"/>
</dbReference>
<keyword evidence="5 19" id="KW-0121">Carboxypeptidase</keyword>